<dbReference type="Proteomes" id="UP001348265">
    <property type="component" value="Unassembled WGS sequence"/>
</dbReference>
<proteinExistence type="predicted"/>
<evidence type="ECO:0000313" key="2">
    <source>
        <dbReference type="Proteomes" id="UP001348265"/>
    </source>
</evidence>
<keyword evidence="2" id="KW-1185">Reference proteome</keyword>
<organism evidence="1 2">
    <name type="scientific">Streptomyces chrestomyceticus</name>
    <dbReference type="NCBI Taxonomy" id="68185"/>
    <lineage>
        <taxon>Bacteria</taxon>
        <taxon>Bacillati</taxon>
        <taxon>Actinomycetota</taxon>
        <taxon>Actinomycetes</taxon>
        <taxon>Kitasatosporales</taxon>
        <taxon>Streptomycetaceae</taxon>
        <taxon>Streptomyces</taxon>
    </lineage>
</organism>
<name>A0ABU7WLM0_9ACTN</name>
<gene>
    <name evidence="1" type="ORF">RB636_04315</name>
</gene>
<accession>A0ABU7WLM0</accession>
<comment type="caution">
    <text evidence="1">The sequence shown here is derived from an EMBL/GenBank/DDBJ whole genome shotgun (WGS) entry which is preliminary data.</text>
</comment>
<dbReference type="EMBL" id="JAVFKM010000002">
    <property type="protein sequence ID" value="MEF3112425.1"/>
    <property type="molecule type" value="Genomic_DNA"/>
</dbReference>
<protein>
    <submittedName>
        <fullName evidence="1">Uncharacterized protein</fullName>
    </submittedName>
</protein>
<sequence length="118" mass="13273">MSKGYEIEWDQRALLRLEGSTQAAVEVEKATLRIARRYRAMLSRHNRRRPHGNHTAAAINVRTAMVWLNGRPVGAVVPDADVPAGAAHAMHLEYGTHKTHGGHYLRNAVLRERRPDAH</sequence>
<dbReference type="RefSeq" id="WP_331785422.1">
    <property type="nucleotide sequence ID" value="NZ_JAVFKM010000002.1"/>
</dbReference>
<reference evidence="1 2" key="1">
    <citation type="submission" date="2023-08" db="EMBL/GenBank/DDBJ databases">
        <authorList>
            <person name="Sharma P."/>
            <person name="Verma V."/>
            <person name="Mohan M.K."/>
            <person name="Dubey A.K."/>
        </authorList>
    </citation>
    <scope>NUCLEOTIDE SEQUENCE [LARGE SCALE GENOMIC DNA]</scope>
    <source>
        <strain evidence="1 2">ADP4</strain>
    </source>
</reference>
<evidence type="ECO:0000313" key="1">
    <source>
        <dbReference type="EMBL" id="MEF3112425.1"/>
    </source>
</evidence>